<protein>
    <recommendedName>
        <fullName evidence="1">Prion-inhibition and propagation HeLo domain-containing protein</fullName>
    </recommendedName>
</protein>
<dbReference type="InterPro" id="IPR038305">
    <property type="entry name" value="HeLo_sf"/>
</dbReference>
<dbReference type="Gene3D" id="1.20.120.1020">
    <property type="entry name" value="Prion-inhibition and propagation, HeLo domain"/>
    <property type="match status" value="1"/>
</dbReference>
<evidence type="ECO:0000313" key="2">
    <source>
        <dbReference type="EMBL" id="KAL1891920.1"/>
    </source>
</evidence>
<feature type="domain" description="Prion-inhibition and propagation HeLo" evidence="1">
    <location>
        <begin position="8"/>
        <end position="165"/>
    </location>
</feature>
<sequence length="202" mass="23911">MDPISFTAGIFPLFKSSMDNFKIIKDASNMRSNLRDDLLVLKGYETKLKDWSKDFNVKKPDFGAPDSNKTQRTTTFMILARINLHLSKCDNRAKLYDLRKNISLQAMEKAAKEDKHIAKYLEEYEHKTCFLRRFFRSMWWAVYHRENFQERIGELLGALWTVLPPPDKKKKIFVKLDENISKDILNWISPIIPRQIHNDKRS</sequence>
<organism evidence="2 3">
    <name type="scientific">Ceratocystis pirilliformis</name>
    <dbReference type="NCBI Taxonomy" id="259994"/>
    <lineage>
        <taxon>Eukaryota</taxon>
        <taxon>Fungi</taxon>
        <taxon>Dikarya</taxon>
        <taxon>Ascomycota</taxon>
        <taxon>Pezizomycotina</taxon>
        <taxon>Sordariomycetes</taxon>
        <taxon>Hypocreomycetidae</taxon>
        <taxon>Microascales</taxon>
        <taxon>Ceratocystidaceae</taxon>
        <taxon>Ceratocystis</taxon>
    </lineage>
</organism>
<gene>
    <name evidence="2" type="ORF">Cpir12675_004751</name>
</gene>
<name>A0ABR3YV44_9PEZI</name>
<evidence type="ECO:0000259" key="1">
    <source>
        <dbReference type="Pfam" id="PF14479"/>
    </source>
</evidence>
<keyword evidence="3" id="KW-1185">Reference proteome</keyword>
<evidence type="ECO:0000313" key="3">
    <source>
        <dbReference type="Proteomes" id="UP001583280"/>
    </source>
</evidence>
<proteinExistence type="predicted"/>
<dbReference type="Pfam" id="PF14479">
    <property type="entry name" value="HeLo"/>
    <property type="match status" value="1"/>
</dbReference>
<reference evidence="2 3" key="1">
    <citation type="journal article" date="2024" name="IMA Fungus">
        <title>IMA Genome - F19 : A genome assembly and annotation guide to empower mycologists, including annotated draft genome sequences of Ceratocystis pirilliformis, Diaporthe australafricana, Fusarium ophioides, Paecilomyces lecythidis, and Sporothrix stenoceras.</title>
        <authorList>
            <person name="Aylward J."/>
            <person name="Wilson A.M."/>
            <person name="Visagie C.M."/>
            <person name="Spraker J."/>
            <person name="Barnes I."/>
            <person name="Buitendag C."/>
            <person name="Ceriani C."/>
            <person name="Del Mar Angel L."/>
            <person name="du Plessis D."/>
            <person name="Fuchs T."/>
            <person name="Gasser K."/>
            <person name="Kramer D."/>
            <person name="Li W."/>
            <person name="Munsamy K."/>
            <person name="Piso A."/>
            <person name="Price J.L."/>
            <person name="Sonnekus B."/>
            <person name="Thomas C."/>
            <person name="van der Nest A."/>
            <person name="van Dijk A."/>
            <person name="van Heerden A."/>
            <person name="van Vuuren N."/>
            <person name="Yilmaz N."/>
            <person name="Duong T.A."/>
            <person name="van der Merwe N.A."/>
            <person name="Wingfield M.J."/>
            <person name="Wingfield B.D."/>
        </authorList>
    </citation>
    <scope>NUCLEOTIDE SEQUENCE [LARGE SCALE GENOMIC DNA]</scope>
    <source>
        <strain evidence="2 3">CMW 12675</strain>
    </source>
</reference>
<comment type="caution">
    <text evidence="2">The sequence shown here is derived from an EMBL/GenBank/DDBJ whole genome shotgun (WGS) entry which is preliminary data.</text>
</comment>
<dbReference type="Proteomes" id="UP001583280">
    <property type="component" value="Unassembled WGS sequence"/>
</dbReference>
<accession>A0ABR3YV44</accession>
<dbReference type="InterPro" id="IPR029498">
    <property type="entry name" value="HeLo_dom"/>
</dbReference>
<dbReference type="EMBL" id="JAWDJO010000142">
    <property type="protein sequence ID" value="KAL1891920.1"/>
    <property type="molecule type" value="Genomic_DNA"/>
</dbReference>